<reference evidence="1" key="1">
    <citation type="journal article" date="2014" name="Int. J. Syst. Evol. Microbiol.">
        <title>Complete genome sequence of Corynebacterium casei LMG S-19264T (=DSM 44701T), isolated from a smear-ripened cheese.</title>
        <authorList>
            <consortium name="US DOE Joint Genome Institute (JGI-PGF)"/>
            <person name="Walter F."/>
            <person name="Albersmeier A."/>
            <person name="Kalinowski J."/>
            <person name="Ruckert C."/>
        </authorList>
    </citation>
    <scope>NUCLEOTIDE SEQUENCE</scope>
    <source>
        <strain evidence="1">NBRC 110023</strain>
    </source>
</reference>
<evidence type="ECO:0000313" key="1">
    <source>
        <dbReference type="EMBL" id="GLR70151.1"/>
    </source>
</evidence>
<evidence type="ECO:0000313" key="2">
    <source>
        <dbReference type="Proteomes" id="UP001156601"/>
    </source>
</evidence>
<sequence length="71" mass="8873">MVEYYTVLWRKRRLYGQKFIFQSLFIEKYSKNNYFALPLQDNYIEQLVFYALYRYMLKKKHSLILAGKLFK</sequence>
<comment type="caution">
    <text evidence="1">The sequence shown here is derived from an EMBL/GenBank/DDBJ whole genome shotgun (WGS) entry which is preliminary data.</text>
</comment>
<proteinExistence type="predicted"/>
<name>A0AA37SYE2_9ALTE</name>
<dbReference type="Proteomes" id="UP001156601">
    <property type="component" value="Unassembled WGS sequence"/>
</dbReference>
<organism evidence="1 2">
    <name type="scientific">Agaribacter marinus</name>
    <dbReference type="NCBI Taxonomy" id="1431249"/>
    <lineage>
        <taxon>Bacteria</taxon>
        <taxon>Pseudomonadati</taxon>
        <taxon>Pseudomonadota</taxon>
        <taxon>Gammaproteobacteria</taxon>
        <taxon>Alteromonadales</taxon>
        <taxon>Alteromonadaceae</taxon>
        <taxon>Agaribacter</taxon>
    </lineage>
</organism>
<gene>
    <name evidence="1" type="ORF">GCM10007852_10590</name>
</gene>
<reference evidence="1" key="2">
    <citation type="submission" date="2023-01" db="EMBL/GenBank/DDBJ databases">
        <title>Draft genome sequence of Agaribacter marinus strain NBRC 110023.</title>
        <authorList>
            <person name="Sun Q."/>
            <person name="Mori K."/>
        </authorList>
    </citation>
    <scope>NUCLEOTIDE SEQUENCE</scope>
    <source>
        <strain evidence="1">NBRC 110023</strain>
    </source>
</reference>
<dbReference type="AlphaFoldDB" id="A0AA37SYE2"/>
<accession>A0AA37SYE2</accession>
<dbReference type="EMBL" id="BSOT01000005">
    <property type="protein sequence ID" value="GLR70151.1"/>
    <property type="molecule type" value="Genomic_DNA"/>
</dbReference>
<keyword evidence="2" id="KW-1185">Reference proteome</keyword>
<protein>
    <submittedName>
        <fullName evidence="1">Uncharacterized protein</fullName>
    </submittedName>
</protein>